<keyword evidence="2" id="KW-1185">Reference proteome</keyword>
<dbReference type="EMBL" id="JXJN01006959">
    <property type="status" value="NOT_ANNOTATED_CDS"/>
    <property type="molecule type" value="Genomic_DNA"/>
</dbReference>
<dbReference type="EMBL" id="JXJN01006958">
    <property type="status" value="NOT_ANNOTATED_CDS"/>
    <property type="molecule type" value="Genomic_DNA"/>
</dbReference>
<dbReference type="Proteomes" id="UP000092460">
    <property type="component" value="Unassembled WGS sequence"/>
</dbReference>
<proteinExistence type="predicted"/>
<reference evidence="2" key="1">
    <citation type="submission" date="2015-01" db="EMBL/GenBank/DDBJ databases">
        <authorList>
            <person name="Aksoy S."/>
            <person name="Warren W."/>
            <person name="Wilson R.K."/>
        </authorList>
    </citation>
    <scope>NUCLEOTIDE SEQUENCE [LARGE SCALE GENOMIC DNA]</scope>
    <source>
        <strain evidence="2">IAEA</strain>
    </source>
</reference>
<dbReference type="EnsemblMetazoa" id="GPPI015291-RA">
    <property type="protein sequence ID" value="GPPI015291-PA"/>
    <property type="gene ID" value="GPPI015291"/>
</dbReference>
<dbReference type="VEuPathDB" id="VectorBase:GPPI015291"/>
<sequence>MPDDLTVNSKELRDNNATTNECSVNALIKSLICPPCNVNERKRISLLGLVTATLYAFIREKYDNLPRTWLTTLFTISILLNF</sequence>
<name>A0A1B0B119_9MUSC</name>
<dbReference type="AlphaFoldDB" id="A0A1B0B119"/>
<organism evidence="1 2">
    <name type="scientific">Glossina palpalis gambiensis</name>
    <dbReference type="NCBI Taxonomy" id="67801"/>
    <lineage>
        <taxon>Eukaryota</taxon>
        <taxon>Metazoa</taxon>
        <taxon>Ecdysozoa</taxon>
        <taxon>Arthropoda</taxon>
        <taxon>Hexapoda</taxon>
        <taxon>Insecta</taxon>
        <taxon>Pterygota</taxon>
        <taxon>Neoptera</taxon>
        <taxon>Endopterygota</taxon>
        <taxon>Diptera</taxon>
        <taxon>Brachycera</taxon>
        <taxon>Muscomorpha</taxon>
        <taxon>Hippoboscoidea</taxon>
        <taxon>Glossinidae</taxon>
        <taxon>Glossina</taxon>
    </lineage>
</organism>
<accession>A0A1B0B119</accession>
<protein>
    <submittedName>
        <fullName evidence="1">Uncharacterized protein</fullName>
    </submittedName>
</protein>
<evidence type="ECO:0000313" key="2">
    <source>
        <dbReference type="Proteomes" id="UP000092460"/>
    </source>
</evidence>
<reference evidence="1" key="2">
    <citation type="submission" date="2020-05" db="UniProtKB">
        <authorList>
            <consortium name="EnsemblMetazoa"/>
        </authorList>
    </citation>
    <scope>IDENTIFICATION</scope>
    <source>
        <strain evidence="1">IAEA</strain>
    </source>
</reference>
<evidence type="ECO:0000313" key="1">
    <source>
        <dbReference type="EnsemblMetazoa" id="GPPI015291-PA"/>
    </source>
</evidence>